<dbReference type="InterPro" id="IPR027379">
    <property type="entry name" value="CLS_N"/>
</dbReference>
<dbReference type="Proteomes" id="UP000515976">
    <property type="component" value="Chromosome"/>
</dbReference>
<evidence type="ECO:0000259" key="8">
    <source>
        <dbReference type="Pfam" id="PF13396"/>
    </source>
</evidence>
<feature type="domain" description="Cardiolipin synthase N-terminal" evidence="8">
    <location>
        <begin position="12"/>
        <end position="57"/>
    </location>
</feature>
<evidence type="ECO:0000256" key="7">
    <source>
        <dbReference type="SAM" id="Phobius"/>
    </source>
</evidence>
<evidence type="ECO:0000256" key="4">
    <source>
        <dbReference type="ARBA" id="ARBA00022989"/>
    </source>
</evidence>
<evidence type="ECO:0000256" key="1">
    <source>
        <dbReference type="ARBA" id="ARBA00004651"/>
    </source>
</evidence>
<accession>A0A7G9QZI8</accession>
<evidence type="ECO:0000256" key="6">
    <source>
        <dbReference type="SAM" id="MobiDB-lite"/>
    </source>
</evidence>
<evidence type="ECO:0000256" key="3">
    <source>
        <dbReference type="ARBA" id="ARBA00022692"/>
    </source>
</evidence>
<organism evidence="9 10">
    <name type="scientific">Phycicoccus endophyticus</name>
    <dbReference type="NCBI Taxonomy" id="1690220"/>
    <lineage>
        <taxon>Bacteria</taxon>
        <taxon>Bacillati</taxon>
        <taxon>Actinomycetota</taxon>
        <taxon>Actinomycetes</taxon>
        <taxon>Micrococcales</taxon>
        <taxon>Intrasporangiaceae</taxon>
        <taxon>Phycicoccus</taxon>
    </lineage>
</organism>
<gene>
    <name evidence="9" type="ORF">H9L10_10715</name>
</gene>
<evidence type="ECO:0000256" key="2">
    <source>
        <dbReference type="ARBA" id="ARBA00022475"/>
    </source>
</evidence>
<evidence type="ECO:0000313" key="9">
    <source>
        <dbReference type="EMBL" id="QNN48763.1"/>
    </source>
</evidence>
<evidence type="ECO:0000256" key="5">
    <source>
        <dbReference type="ARBA" id="ARBA00023136"/>
    </source>
</evidence>
<feature type="region of interest" description="Disordered" evidence="6">
    <location>
        <begin position="58"/>
        <end position="103"/>
    </location>
</feature>
<keyword evidence="5 7" id="KW-0472">Membrane</keyword>
<dbReference type="EMBL" id="CP060712">
    <property type="protein sequence ID" value="QNN48763.1"/>
    <property type="molecule type" value="Genomic_DNA"/>
</dbReference>
<feature type="compositionally biased region" description="Basic and acidic residues" evidence="6">
    <location>
        <begin position="72"/>
        <end position="83"/>
    </location>
</feature>
<keyword evidence="10" id="KW-1185">Reference proteome</keyword>
<keyword evidence="2" id="KW-1003">Cell membrane</keyword>
<name>A0A7G9QZI8_9MICO</name>
<comment type="subcellular location">
    <subcellularLocation>
        <location evidence="1">Cell membrane</location>
        <topology evidence="1">Multi-pass membrane protein</topology>
    </subcellularLocation>
</comment>
<evidence type="ECO:0000313" key="10">
    <source>
        <dbReference type="Proteomes" id="UP000515976"/>
    </source>
</evidence>
<reference evidence="9 10" key="1">
    <citation type="submission" date="2020-08" db="EMBL/GenBank/DDBJ databases">
        <title>Genome sequence of Phycicoccus endophyticus JCM 31784T.</title>
        <authorList>
            <person name="Hyun D.-W."/>
            <person name="Bae J.-W."/>
        </authorList>
    </citation>
    <scope>NUCLEOTIDE SEQUENCE [LARGE SCALE GENOMIC DNA]</scope>
    <source>
        <strain evidence="9 10">JCM 31784</strain>
    </source>
</reference>
<protein>
    <submittedName>
        <fullName evidence="9">PLDc N-terminal domain-containing protein</fullName>
    </submittedName>
</protein>
<dbReference type="RefSeq" id="WP_166100239.1">
    <property type="nucleotide sequence ID" value="NZ_BMMY01000003.1"/>
</dbReference>
<sequence length="103" mass="11695">MLRYLPYLLSLALTVYCLVDALQSDELVIRNLPKIAWVLLVLLFPVVGPVAWLVAGRPERSASAPAAGQQQRWEDHRRSRDRQQPPQRPPRGPDDDPDFLKGL</sequence>
<dbReference type="GO" id="GO:0005886">
    <property type="term" value="C:plasma membrane"/>
    <property type="evidence" value="ECO:0007669"/>
    <property type="project" value="UniProtKB-SubCell"/>
</dbReference>
<proteinExistence type="predicted"/>
<dbReference type="AlphaFoldDB" id="A0A7G9QZI8"/>
<dbReference type="Pfam" id="PF13396">
    <property type="entry name" value="PLDc_N"/>
    <property type="match status" value="1"/>
</dbReference>
<feature type="transmembrane region" description="Helical" evidence="7">
    <location>
        <begin position="34"/>
        <end position="55"/>
    </location>
</feature>
<dbReference type="KEGG" id="pei:H9L10_10715"/>
<keyword evidence="4 7" id="KW-1133">Transmembrane helix</keyword>
<keyword evidence="3 7" id="KW-0812">Transmembrane</keyword>